<feature type="region of interest" description="Disordered" evidence="1">
    <location>
        <begin position="1"/>
        <end position="24"/>
    </location>
</feature>
<accession>A0ABT5ZEU1</accession>
<dbReference type="Proteomes" id="UP001216579">
    <property type="component" value="Unassembled WGS sequence"/>
</dbReference>
<name>A0ABT5ZEU1_9ACTN</name>
<evidence type="ECO:0000256" key="1">
    <source>
        <dbReference type="SAM" id="MobiDB-lite"/>
    </source>
</evidence>
<sequence length="64" mass="6632">MTRWFDATTSSAHHREPPAHVDLPQTRPAARVVAAHIDVPQDPASGHLVAAHSGNGCGAGRSAS</sequence>
<gene>
    <name evidence="2" type="ORF">P3G67_03725</name>
</gene>
<evidence type="ECO:0000313" key="3">
    <source>
        <dbReference type="Proteomes" id="UP001216579"/>
    </source>
</evidence>
<dbReference type="RefSeq" id="WP_276092157.1">
    <property type="nucleotide sequence ID" value="NZ_JARJBC010000002.1"/>
</dbReference>
<comment type="caution">
    <text evidence="2">The sequence shown here is derived from an EMBL/GenBank/DDBJ whole genome shotgun (WGS) entry which is preliminary data.</text>
</comment>
<dbReference type="EMBL" id="JARJBC010000002">
    <property type="protein sequence ID" value="MDF3288348.1"/>
    <property type="molecule type" value="Genomic_DNA"/>
</dbReference>
<proteinExistence type="predicted"/>
<keyword evidence="3" id="KW-1185">Reference proteome</keyword>
<feature type="compositionally biased region" description="Gly residues" evidence="1">
    <location>
        <begin position="55"/>
        <end position="64"/>
    </location>
</feature>
<organism evidence="2 3">
    <name type="scientific">Streptomyces silvisoli</name>
    <dbReference type="NCBI Taxonomy" id="3034235"/>
    <lineage>
        <taxon>Bacteria</taxon>
        <taxon>Bacillati</taxon>
        <taxon>Actinomycetota</taxon>
        <taxon>Actinomycetes</taxon>
        <taxon>Kitasatosporales</taxon>
        <taxon>Streptomycetaceae</taxon>
        <taxon>Streptomyces</taxon>
    </lineage>
</organism>
<protein>
    <submittedName>
        <fullName evidence="2">Uncharacterized protein</fullName>
    </submittedName>
</protein>
<evidence type="ECO:0000313" key="2">
    <source>
        <dbReference type="EMBL" id="MDF3288348.1"/>
    </source>
</evidence>
<reference evidence="2 3" key="1">
    <citation type="submission" date="2023-03" db="EMBL/GenBank/DDBJ databases">
        <title>Draft genome sequence of Streptomyces sp. RB6PN23 isolated from peat swamp forest in Thailand.</title>
        <authorList>
            <person name="Klaysubun C."/>
            <person name="Duangmal K."/>
        </authorList>
    </citation>
    <scope>NUCLEOTIDE SEQUENCE [LARGE SCALE GENOMIC DNA]</scope>
    <source>
        <strain evidence="2 3">RB6PN23</strain>
    </source>
</reference>
<feature type="region of interest" description="Disordered" evidence="1">
    <location>
        <begin position="43"/>
        <end position="64"/>
    </location>
</feature>